<evidence type="ECO:0000313" key="9">
    <source>
        <dbReference type="EMBL" id="EAQ89763.1"/>
    </source>
</evidence>
<accession>Q2H4N3</accession>
<keyword evidence="4" id="KW-0274">FAD</keyword>
<dbReference type="AlphaFoldDB" id="Q2H4N3"/>
<dbReference type="InParanoid" id="Q2H4N3"/>
<keyword evidence="5" id="KW-0560">Oxidoreductase</keyword>
<evidence type="ECO:0000256" key="5">
    <source>
        <dbReference type="ARBA" id="ARBA00023002"/>
    </source>
</evidence>
<dbReference type="GeneID" id="4390119"/>
<sequence>MSPTCGRLVSALQLASSVLAVTAGLTPSTPSLDSRQENRAPSCKAVPGTPSWPSTRDWNRLNESLAGRLLQPTPPGAVCHPGQGSYNPTECEAVRKGWPTYEFHQADPVSVDWNQWTNDSCLPFENTPCSGQGYPVFVINATEPRHVQLGVQFGENTTYTKYITPIPVLVLTFHPAKKHNVRLIVKSSGHDYIGRSVAPNSLSIWTHHMKDIKTHDSFRPKRCKTTIKGTAVTVGAGTQMWDLYSALDLLNQTTIGGGGKTVSVGGYVTGAGHGLLAPSHGLAADQVLEMEVVTPDGKIVTANECQNQDLFWAMRGGGGSTFGVMTSVTLKTFPTPKLESVTAIIATPQIDDPRPIFDMTAYVLSQLPSMGDKGLSGYSYVFRQFRNPLDGGNTTVGGLIFGGVIQNSSPEVLRELWEPVFAHVKDTWPDLFMTIYYEPKSFPSFLGWFSENYDTTPAGESSHVGSRLLDRDALTKNLTRLSEAFERFTDGDVSTAYLVSGKGVHNAKPRGCSGNAVLPAWRKAYIHSTTAVSFDPLDPAASTAAEARLKNRVAALRELAPNMGAYMNEADYREPNWQKEFWGSNYERLVSIKRAVDPDDVLWCTPCVGNERWEQVDDRLCRVQGGSL</sequence>
<dbReference type="STRING" id="306901.Q2H4N3"/>
<evidence type="ECO:0000256" key="6">
    <source>
        <dbReference type="SAM" id="MobiDB-lite"/>
    </source>
</evidence>
<keyword evidence="10" id="KW-1185">Reference proteome</keyword>
<keyword evidence="3" id="KW-0285">Flavoprotein</keyword>
<dbReference type="PANTHER" id="PTHR42973">
    <property type="entry name" value="BINDING OXIDOREDUCTASE, PUTATIVE (AFU_ORTHOLOGUE AFUA_1G17690)-RELATED"/>
    <property type="match status" value="1"/>
</dbReference>
<dbReference type="InterPro" id="IPR016166">
    <property type="entry name" value="FAD-bd_PCMH"/>
</dbReference>
<dbReference type="Pfam" id="PF01565">
    <property type="entry name" value="FAD_binding_4"/>
    <property type="match status" value="1"/>
</dbReference>
<feature type="chain" id="PRO_5004208917" description="FAD-binding PCMH-type domain-containing protein" evidence="7">
    <location>
        <begin position="21"/>
        <end position="628"/>
    </location>
</feature>
<dbReference type="RefSeq" id="XP_001222477.1">
    <property type="nucleotide sequence ID" value="XM_001222476.1"/>
</dbReference>
<dbReference type="EMBL" id="CH408031">
    <property type="protein sequence ID" value="EAQ89763.1"/>
    <property type="molecule type" value="Genomic_DNA"/>
</dbReference>
<keyword evidence="7" id="KW-0732">Signal</keyword>
<dbReference type="HOGENOM" id="CLU_018354_4_4_1"/>
<dbReference type="PROSITE" id="PS51387">
    <property type="entry name" value="FAD_PCMH"/>
    <property type="match status" value="1"/>
</dbReference>
<comment type="cofactor">
    <cofactor evidence="1">
        <name>FAD</name>
        <dbReference type="ChEBI" id="CHEBI:57692"/>
    </cofactor>
</comment>
<dbReference type="InterPro" id="IPR006094">
    <property type="entry name" value="Oxid_FAD_bind_N"/>
</dbReference>
<dbReference type="VEuPathDB" id="FungiDB:CHGG_06382"/>
<dbReference type="Gene3D" id="3.30.465.10">
    <property type="match status" value="2"/>
</dbReference>
<feature type="domain" description="FAD-binding PCMH-type" evidence="8">
    <location>
        <begin position="152"/>
        <end position="335"/>
    </location>
</feature>
<evidence type="ECO:0000256" key="1">
    <source>
        <dbReference type="ARBA" id="ARBA00001974"/>
    </source>
</evidence>
<dbReference type="PANTHER" id="PTHR42973:SF39">
    <property type="entry name" value="FAD-BINDING PCMH-TYPE DOMAIN-CONTAINING PROTEIN"/>
    <property type="match status" value="1"/>
</dbReference>
<dbReference type="eggNOG" id="ENOG502S43K">
    <property type="taxonomic scope" value="Eukaryota"/>
</dbReference>
<dbReference type="SUPFAM" id="SSF56176">
    <property type="entry name" value="FAD-binding/transporter-associated domain-like"/>
    <property type="match status" value="1"/>
</dbReference>
<protein>
    <recommendedName>
        <fullName evidence="8">FAD-binding PCMH-type domain-containing protein</fullName>
    </recommendedName>
</protein>
<evidence type="ECO:0000256" key="4">
    <source>
        <dbReference type="ARBA" id="ARBA00022827"/>
    </source>
</evidence>
<organism evidence="9 10">
    <name type="scientific">Chaetomium globosum (strain ATCC 6205 / CBS 148.51 / DSM 1962 / NBRC 6347 / NRRL 1970)</name>
    <name type="common">Soil fungus</name>
    <dbReference type="NCBI Taxonomy" id="306901"/>
    <lineage>
        <taxon>Eukaryota</taxon>
        <taxon>Fungi</taxon>
        <taxon>Dikarya</taxon>
        <taxon>Ascomycota</taxon>
        <taxon>Pezizomycotina</taxon>
        <taxon>Sordariomycetes</taxon>
        <taxon>Sordariomycetidae</taxon>
        <taxon>Sordariales</taxon>
        <taxon>Chaetomiaceae</taxon>
        <taxon>Chaetomium</taxon>
    </lineage>
</organism>
<dbReference type="Pfam" id="PF08031">
    <property type="entry name" value="BBE"/>
    <property type="match status" value="1"/>
</dbReference>
<dbReference type="OMA" id="WCFPCVG"/>
<evidence type="ECO:0000256" key="3">
    <source>
        <dbReference type="ARBA" id="ARBA00022630"/>
    </source>
</evidence>
<comment type="similarity">
    <text evidence="2">Belongs to the oxygen-dependent FAD-linked oxidoreductase family.</text>
</comment>
<feature type="region of interest" description="Disordered" evidence="6">
    <location>
        <begin position="27"/>
        <end position="58"/>
    </location>
</feature>
<dbReference type="OrthoDB" id="9983560at2759"/>
<dbReference type="InterPro" id="IPR016169">
    <property type="entry name" value="FAD-bd_PCMH_sub2"/>
</dbReference>
<gene>
    <name evidence="9" type="ORF">CHGG_06382</name>
</gene>
<name>Q2H4N3_CHAGB</name>
<dbReference type="InterPro" id="IPR012951">
    <property type="entry name" value="BBE"/>
</dbReference>
<evidence type="ECO:0000313" key="10">
    <source>
        <dbReference type="Proteomes" id="UP000001056"/>
    </source>
</evidence>
<proteinExistence type="inferred from homology"/>
<reference evidence="10" key="1">
    <citation type="journal article" date="2015" name="Genome Announc.">
        <title>Draft genome sequence of the cellulolytic fungus Chaetomium globosum.</title>
        <authorList>
            <person name="Cuomo C.A."/>
            <person name="Untereiner W.A."/>
            <person name="Ma L.-J."/>
            <person name="Grabherr M."/>
            <person name="Birren B.W."/>
        </authorList>
    </citation>
    <scope>NUCLEOTIDE SEQUENCE [LARGE SCALE GENOMIC DNA]</scope>
    <source>
        <strain evidence="10">ATCC 6205 / CBS 148.51 / DSM 1962 / NBRC 6347 / NRRL 1970</strain>
    </source>
</reference>
<dbReference type="Proteomes" id="UP000001056">
    <property type="component" value="Unassembled WGS sequence"/>
</dbReference>
<feature type="signal peptide" evidence="7">
    <location>
        <begin position="1"/>
        <end position="20"/>
    </location>
</feature>
<evidence type="ECO:0000256" key="2">
    <source>
        <dbReference type="ARBA" id="ARBA00005466"/>
    </source>
</evidence>
<dbReference type="GO" id="GO:0016491">
    <property type="term" value="F:oxidoreductase activity"/>
    <property type="evidence" value="ECO:0007669"/>
    <property type="project" value="UniProtKB-KW"/>
</dbReference>
<dbReference type="GO" id="GO:0071949">
    <property type="term" value="F:FAD binding"/>
    <property type="evidence" value="ECO:0007669"/>
    <property type="project" value="InterPro"/>
</dbReference>
<dbReference type="InterPro" id="IPR036318">
    <property type="entry name" value="FAD-bd_PCMH-like_sf"/>
</dbReference>
<evidence type="ECO:0000259" key="8">
    <source>
        <dbReference type="PROSITE" id="PS51387"/>
    </source>
</evidence>
<dbReference type="InterPro" id="IPR050416">
    <property type="entry name" value="FAD-linked_Oxidoreductase"/>
</dbReference>
<evidence type="ECO:0000256" key="7">
    <source>
        <dbReference type="SAM" id="SignalP"/>
    </source>
</evidence>